<dbReference type="Pfam" id="PF24800">
    <property type="entry name" value="DUF7702"/>
    <property type="match status" value="1"/>
</dbReference>
<evidence type="ECO:0000256" key="2">
    <source>
        <dbReference type="SAM" id="Phobius"/>
    </source>
</evidence>
<accession>A0AA40AWB3</accession>
<dbReference type="AlphaFoldDB" id="A0AA40AWB3"/>
<protein>
    <recommendedName>
        <fullName evidence="3">DUF7702 domain-containing protein</fullName>
    </recommendedName>
</protein>
<feature type="region of interest" description="Disordered" evidence="1">
    <location>
        <begin position="268"/>
        <end position="291"/>
    </location>
</feature>
<keyword evidence="5" id="KW-1185">Reference proteome</keyword>
<evidence type="ECO:0000313" key="5">
    <source>
        <dbReference type="Proteomes" id="UP001172101"/>
    </source>
</evidence>
<evidence type="ECO:0000313" key="4">
    <source>
        <dbReference type="EMBL" id="KAK0723091.1"/>
    </source>
</evidence>
<feature type="compositionally biased region" description="Basic and acidic residues" evidence="1">
    <location>
        <begin position="274"/>
        <end position="291"/>
    </location>
</feature>
<dbReference type="EMBL" id="JAUIRO010000003">
    <property type="protein sequence ID" value="KAK0723091.1"/>
    <property type="molecule type" value="Genomic_DNA"/>
</dbReference>
<gene>
    <name evidence="4" type="ORF">B0T26DRAFT_705340</name>
</gene>
<comment type="caution">
    <text evidence="4">The sequence shown here is derived from an EMBL/GenBank/DDBJ whole genome shotgun (WGS) entry which is preliminary data.</text>
</comment>
<keyword evidence="2" id="KW-0472">Membrane</keyword>
<dbReference type="RefSeq" id="XP_060299015.1">
    <property type="nucleotide sequence ID" value="XM_060441749.1"/>
</dbReference>
<feature type="transmembrane region" description="Helical" evidence="2">
    <location>
        <begin position="113"/>
        <end position="131"/>
    </location>
</feature>
<dbReference type="InterPro" id="IPR056119">
    <property type="entry name" value="DUF7702"/>
</dbReference>
<evidence type="ECO:0000259" key="3">
    <source>
        <dbReference type="Pfam" id="PF24800"/>
    </source>
</evidence>
<dbReference type="GeneID" id="85325019"/>
<feature type="domain" description="DUF7702" evidence="3">
    <location>
        <begin position="4"/>
        <end position="262"/>
    </location>
</feature>
<keyword evidence="2" id="KW-1133">Transmembrane helix</keyword>
<name>A0AA40AWB3_9PEZI</name>
<dbReference type="PANTHER" id="PTHR42109:SF2">
    <property type="entry name" value="INTEGRAL MEMBRANE PROTEIN"/>
    <property type="match status" value="1"/>
</dbReference>
<feature type="transmembrane region" description="Helical" evidence="2">
    <location>
        <begin position="12"/>
        <end position="31"/>
    </location>
</feature>
<feature type="transmembrane region" description="Helical" evidence="2">
    <location>
        <begin position="163"/>
        <end position="184"/>
    </location>
</feature>
<sequence>MANLTDLDRIAIGTIVVYVPALAVAVTLALRHGFGRNAGWLFLVVFSVARILGSALQLATINDPTNVGLIVGAATLLSIGISALVLVVLALIGRVLGGIARQGTGYAVVEPRTLRLVQLVVLVGLILGIVGGTKLGDAVSKAFDGQAQGQAPPTYSIPVESKAGLGLLIAGYAILVGVTIAAAAHVGHVAAGERRLLLAVGLALPFLLVRIVFSAMATFGSDPNFRSFGGSPNYPHYLIGMAIVMEMATVAIIEAVGLTLQKASPAYKAPAGRPADEVEMTGRQRDNGGSY</sequence>
<proteinExistence type="predicted"/>
<dbReference type="PANTHER" id="PTHR42109">
    <property type="entry name" value="UNPLACED GENOMIC SCAFFOLD UM_SCAF_CONTIG_1.265, WHOLE GENOME SHOTGUN SEQUENCE"/>
    <property type="match status" value="1"/>
</dbReference>
<reference evidence="4" key="1">
    <citation type="submission" date="2023-06" db="EMBL/GenBank/DDBJ databases">
        <title>Genome-scale phylogeny and comparative genomics of the fungal order Sordariales.</title>
        <authorList>
            <consortium name="Lawrence Berkeley National Laboratory"/>
            <person name="Hensen N."/>
            <person name="Bonometti L."/>
            <person name="Westerberg I."/>
            <person name="Brannstrom I.O."/>
            <person name="Guillou S."/>
            <person name="Cros-Aarteil S."/>
            <person name="Calhoun S."/>
            <person name="Haridas S."/>
            <person name="Kuo A."/>
            <person name="Mondo S."/>
            <person name="Pangilinan J."/>
            <person name="Riley R."/>
            <person name="LaButti K."/>
            <person name="Andreopoulos B."/>
            <person name="Lipzen A."/>
            <person name="Chen C."/>
            <person name="Yanf M."/>
            <person name="Daum C."/>
            <person name="Ng V."/>
            <person name="Clum A."/>
            <person name="Steindorff A."/>
            <person name="Ohm R."/>
            <person name="Martin F."/>
            <person name="Silar P."/>
            <person name="Natvig D."/>
            <person name="Lalanne C."/>
            <person name="Gautier V."/>
            <person name="Ament-velasquez S.L."/>
            <person name="Kruys A."/>
            <person name="Hutchinson M.I."/>
            <person name="Powell A.J."/>
            <person name="Barry K."/>
            <person name="Miller A.N."/>
            <person name="Grigoriev I.V."/>
            <person name="Debuchy R."/>
            <person name="Gladieux P."/>
            <person name="Thoren M.H."/>
            <person name="Johannesson H."/>
        </authorList>
    </citation>
    <scope>NUCLEOTIDE SEQUENCE</scope>
    <source>
        <strain evidence="4">SMH2392-1A</strain>
    </source>
</reference>
<evidence type="ECO:0000256" key="1">
    <source>
        <dbReference type="SAM" id="MobiDB-lite"/>
    </source>
</evidence>
<feature type="transmembrane region" description="Helical" evidence="2">
    <location>
        <begin position="67"/>
        <end position="92"/>
    </location>
</feature>
<dbReference type="Proteomes" id="UP001172101">
    <property type="component" value="Unassembled WGS sequence"/>
</dbReference>
<feature type="transmembrane region" description="Helical" evidence="2">
    <location>
        <begin position="237"/>
        <end position="260"/>
    </location>
</feature>
<feature type="transmembrane region" description="Helical" evidence="2">
    <location>
        <begin position="196"/>
        <end position="217"/>
    </location>
</feature>
<keyword evidence="2" id="KW-0812">Transmembrane</keyword>
<organism evidence="4 5">
    <name type="scientific">Lasiosphaeria miniovina</name>
    <dbReference type="NCBI Taxonomy" id="1954250"/>
    <lineage>
        <taxon>Eukaryota</taxon>
        <taxon>Fungi</taxon>
        <taxon>Dikarya</taxon>
        <taxon>Ascomycota</taxon>
        <taxon>Pezizomycotina</taxon>
        <taxon>Sordariomycetes</taxon>
        <taxon>Sordariomycetidae</taxon>
        <taxon>Sordariales</taxon>
        <taxon>Lasiosphaeriaceae</taxon>
        <taxon>Lasiosphaeria</taxon>
    </lineage>
</organism>
<feature type="transmembrane region" description="Helical" evidence="2">
    <location>
        <begin position="38"/>
        <end position="61"/>
    </location>
</feature>